<dbReference type="Proteomes" id="UP001054821">
    <property type="component" value="Chromosome 6"/>
</dbReference>
<sequence>MSSYVPATGAVRRWPPTYGTFVKLNVDGVVNLPFRFRGLGVVIRDGVDDLLLTASKGMFSPKASEIYATISSLRIASQMRYRYVVFEMDAKEVILSFQNSEQSWSMEGVLVDEALLSQDFQVWLEDGPLWLSDVLANNKLFS</sequence>
<evidence type="ECO:0000259" key="1">
    <source>
        <dbReference type="Pfam" id="PF13456"/>
    </source>
</evidence>
<reference evidence="2 5" key="3">
    <citation type="journal article" date="2022" name="G3 (Bethesda)">
        <title>Whole-genome sequence and methylome profiling of the almond [Prunus dulcis (Mill.) D.A. Webb] cultivar 'Nonpareil'.</title>
        <authorList>
            <person name="D'Amico-Willman K.M."/>
            <person name="Ouma W.Z."/>
            <person name="Meulia T."/>
            <person name="Sideli G.M."/>
            <person name="Gradziel T.M."/>
            <person name="Fresnedo-Ramirez J."/>
        </authorList>
    </citation>
    <scope>NUCLEOTIDE SEQUENCE [LARGE SCALE GENOMIC DNA]</scope>
    <source>
        <strain evidence="2">Clone GOH B32 T37-40</strain>
    </source>
</reference>
<protein>
    <submittedName>
        <fullName evidence="3">PREDICTED: A4U43_C04F4810</fullName>
    </submittedName>
</protein>
<dbReference type="GO" id="GO:0003676">
    <property type="term" value="F:nucleic acid binding"/>
    <property type="evidence" value="ECO:0007669"/>
    <property type="project" value="InterPro"/>
</dbReference>
<reference evidence="4" key="2">
    <citation type="journal article" date="2020" name="Plant J.">
        <title>Transposons played a major role in the diversification between the closely related almond and peach genomes: results from the almond genome sequence.</title>
        <authorList>
            <person name="Alioto T."/>
            <person name="Alexiou K.G."/>
            <person name="Bardil A."/>
            <person name="Barteri F."/>
            <person name="Castanera R."/>
            <person name="Cruz F."/>
            <person name="Dhingra A."/>
            <person name="Duval H."/>
            <person name="Fernandez I Marti A."/>
            <person name="Frias L."/>
            <person name="Galan B."/>
            <person name="Garcia J.L."/>
            <person name="Howad W."/>
            <person name="Gomez-Garrido J."/>
            <person name="Gut M."/>
            <person name="Julca I."/>
            <person name="Morata J."/>
            <person name="Puigdomenech P."/>
            <person name="Ribeca P."/>
            <person name="Rubio Cabetas M.J."/>
            <person name="Vlasova A."/>
            <person name="Wirthensohn M."/>
            <person name="Garcia-Mas J."/>
            <person name="Gabaldon T."/>
            <person name="Casacuberta J.M."/>
            <person name="Arus P."/>
        </authorList>
    </citation>
    <scope>NUCLEOTIDE SEQUENCE [LARGE SCALE GENOMIC DNA]</scope>
    <source>
        <strain evidence="4">cv. Texas</strain>
    </source>
</reference>
<evidence type="ECO:0000313" key="5">
    <source>
        <dbReference type="Proteomes" id="UP001054821"/>
    </source>
</evidence>
<dbReference type="Pfam" id="PF13456">
    <property type="entry name" value="RVT_3"/>
    <property type="match status" value="1"/>
</dbReference>
<dbReference type="InterPro" id="IPR052929">
    <property type="entry name" value="RNase_H-like_EbsB-rel"/>
</dbReference>
<evidence type="ECO:0000313" key="2">
    <source>
        <dbReference type="EMBL" id="KAI5321229.1"/>
    </source>
</evidence>
<dbReference type="EMBL" id="JAJFAZ020000006">
    <property type="protein sequence ID" value="KAI5321229.1"/>
    <property type="molecule type" value="Genomic_DNA"/>
</dbReference>
<gene>
    <name evidence="3" type="ORF">ALMOND_2B031860</name>
    <name evidence="2" type="ORF">L3X38_030300</name>
</gene>
<dbReference type="PANTHER" id="PTHR47074:SF75">
    <property type="entry name" value="RNASE H TYPE-1 DOMAIN-CONTAINING PROTEIN"/>
    <property type="match status" value="1"/>
</dbReference>
<evidence type="ECO:0000313" key="3">
    <source>
        <dbReference type="EMBL" id="VVA31720.1"/>
    </source>
</evidence>
<dbReference type="Proteomes" id="UP000327085">
    <property type="component" value="Chromosome 6"/>
</dbReference>
<proteinExistence type="predicted"/>
<keyword evidence="5" id="KW-1185">Reference proteome</keyword>
<reference evidence="3" key="1">
    <citation type="submission" date="2019-07" db="EMBL/GenBank/DDBJ databases">
        <authorList>
            <person name="Alioto T."/>
            <person name="Alioto T."/>
            <person name="Gomez Garrido J."/>
        </authorList>
    </citation>
    <scope>NUCLEOTIDE SEQUENCE</scope>
</reference>
<feature type="domain" description="RNase H type-1" evidence="1">
    <location>
        <begin position="36"/>
        <end position="105"/>
    </location>
</feature>
<dbReference type="Gramene" id="VVA31720">
    <property type="protein sequence ID" value="VVA31720"/>
    <property type="gene ID" value="Prudul26B031860"/>
</dbReference>
<dbReference type="PANTHER" id="PTHR47074">
    <property type="entry name" value="BNAC02G40300D PROTEIN"/>
    <property type="match status" value="1"/>
</dbReference>
<evidence type="ECO:0000313" key="4">
    <source>
        <dbReference type="Proteomes" id="UP000327085"/>
    </source>
</evidence>
<name>A0A5E4FWK9_PRUDU</name>
<dbReference type="InParanoid" id="A0A5E4FWK9"/>
<dbReference type="AlphaFoldDB" id="A0A5E4FWK9"/>
<dbReference type="InterPro" id="IPR002156">
    <property type="entry name" value="RNaseH_domain"/>
</dbReference>
<dbReference type="OMA" id="AHISCHF"/>
<dbReference type="EMBL" id="CABIKO010000224">
    <property type="protein sequence ID" value="VVA31720.1"/>
    <property type="molecule type" value="Genomic_DNA"/>
</dbReference>
<dbReference type="GO" id="GO:0004523">
    <property type="term" value="F:RNA-DNA hybrid ribonuclease activity"/>
    <property type="evidence" value="ECO:0007669"/>
    <property type="project" value="InterPro"/>
</dbReference>
<accession>A0A5E4FWK9</accession>
<organism evidence="3 4">
    <name type="scientific">Prunus dulcis</name>
    <name type="common">Almond</name>
    <name type="synonym">Amygdalus dulcis</name>
    <dbReference type="NCBI Taxonomy" id="3755"/>
    <lineage>
        <taxon>Eukaryota</taxon>
        <taxon>Viridiplantae</taxon>
        <taxon>Streptophyta</taxon>
        <taxon>Embryophyta</taxon>
        <taxon>Tracheophyta</taxon>
        <taxon>Spermatophyta</taxon>
        <taxon>Magnoliopsida</taxon>
        <taxon>eudicotyledons</taxon>
        <taxon>Gunneridae</taxon>
        <taxon>Pentapetalae</taxon>
        <taxon>rosids</taxon>
        <taxon>fabids</taxon>
        <taxon>Rosales</taxon>
        <taxon>Rosaceae</taxon>
        <taxon>Amygdaloideae</taxon>
        <taxon>Amygdaleae</taxon>
        <taxon>Prunus</taxon>
    </lineage>
</organism>